<dbReference type="RefSeq" id="WP_275823201.1">
    <property type="nucleotide sequence ID" value="NZ_JARHUD010000006.1"/>
</dbReference>
<dbReference type="SMART" id="SM00530">
    <property type="entry name" value="HTH_XRE"/>
    <property type="match status" value="1"/>
</dbReference>
<accession>A0ABT5YNQ4</accession>
<dbReference type="EMBL" id="JARHUD010000006">
    <property type="protein sequence ID" value="MDF2096606.1"/>
    <property type="molecule type" value="Genomic_DNA"/>
</dbReference>
<sequence length="83" mass="9413">MTEHARTPKQIGNLVRRARKRRGWSQTQLGNKAGLRQETISLIENGNPATRLETILGLLATLDLEFRVTARSKGHPSEFEELF</sequence>
<dbReference type="Pfam" id="PF01381">
    <property type="entry name" value="HTH_3"/>
    <property type="match status" value="1"/>
</dbReference>
<name>A0ABT5YNQ4_9PROT</name>
<dbReference type="Gene3D" id="1.10.260.40">
    <property type="entry name" value="lambda repressor-like DNA-binding domains"/>
    <property type="match status" value="1"/>
</dbReference>
<reference evidence="2 3" key="1">
    <citation type="submission" date="2023-03" db="EMBL/GenBank/DDBJ databases">
        <title>Fodinicurvata sp. CAU 1616 isolated from sea sendiment.</title>
        <authorList>
            <person name="Kim W."/>
        </authorList>
    </citation>
    <scope>NUCLEOTIDE SEQUENCE [LARGE SCALE GENOMIC DNA]</scope>
    <source>
        <strain evidence="2 3">CAU 1616</strain>
    </source>
</reference>
<evidence type="ECO:0000313" key="3">
    <source>
        <dbReference type="Proteomes" id="UP001215503"/>
    </source>
</evidence>
<organism evidence="2 3">
    <name type="scientific">Aquibaculum arenosum</name>
    <dbReference type="NCBI Taxonomy" id="3032591"/>
    <lineage>
        <taxon>Bacteria</taxon>
        <taxon>Pseudomonadati</taxon>
        <taxon>Pseudomonadota</taxon>
        <taxon>Alphaproteobacteria</taxon>
        <taxon>Rhodospirillales</taxon>
        <taxon>Rhodovibrionaceae</taxon>
        <taxon>Aquibaculum</taxon>
    </lineage>
</organism>
<dbReference type="InterPro" id="IPR010982">
    <property type="entry name" value="Lambda_DNA-bd_dom_sf"/>
</dbReference>
<dbReference type="InterPro" id="IPR001387">
    <property type="entry name" value="Cro/C1-type_HTH"/>
</dbReference>
<dbReference type="Proteomes" id="UP001215503">
    <property type="component" value="Unassembled WGS sequence"/>
</dbReference>
<dbReference type="PROSITE" id="PS50943">
    <property type="entry name" value="HTH_CROC1"/>
    <property type="match status" value="1"/>
</dbReference>
<comment type="caution">
    <text evidence="2">The sequence shown here is derived from an EMBL/GenBank/DDBJ whole genome shotgun (WGS) entry which is preliminary data.</text>
</comment>
<proteinExistence type="predicted"/>
<gene>
    <name evidence="2" type="ORF">P2G67_11515</name>
</gene>
<evidence type="ECO:0000313" key="2">
    <source>
        <dbReference type="EMBL" id="MDF2096606.1"/>
    </source>
</evidence>
<dbReference type="SUPFAM" id="SSF47413">
    <property type="entry name" value="lambda repressor-like DNA-binding domains"/>
    <property type="match status" value="1"/>
</dbReference>
<evidence type="ECO:0000259" key="1">
    <source>
        <dbReference type="PROSITE" id="PS50943"/>
    </source>
</evidence>
<feature type="domain" description="HTH cro/C1-type" evidence="1">
    <location>
        <begin position="15"/>
        <end position="71"/>
    </location>
</feature>
<protein>
    <submittedName>
        <fullName evidence="2">Helix-turn-helix domain-containing protein</fullName>
    </submittedName>
</protein>
<dbReference type="CDD" id="cd00093">
    <property type="entry name" value="HTH_XRE"/>
    <property type="match status" value="1"/>
</dbReference>
<keyword evidence="3" id="KW-1185">Reference proteome</keyword>